<dbReference type="Proteomes" id="UP000050640">
    <property type="component" value="Unplaced"/>
</dbReference>
<dbReference type="GO" id="GO:0005783">
    <property type="term" value="C:endoplasmic reticulum"/>
    <property type="evidence" value="ECO:0007669"/>
    <property type="project" value="TreeGrafter"/>
</dbReference>
<reference evidence="5" key="1">
    <citation type="submission" date="2017-02" db="UniProtKB">
        <authorList>
            <consortium name="WormBaseParasite"/>
        </authorList>
    </citation>
    <scope>IDENTIFICATION</scope>
</reference>
<organism evidence="4 5">
    <name type="scientific">Elaeophora elaphi</name>
    <dbReference type="NCBI Taxonomy" id="1147741"/>
    <lineage>
        <taxon>Eukaryota</taxon>
        <taxon>Metazoa</taxon>
        <taxon>Ecdysozoa</taxon>
        <taxon>Nematoda</taxon>
        <taxon>Chromadorea</taxon>
        <taxon>Rhabditida</taxon>
        <taxon>Spirurina</taxon>
        <taxon>Spiruromorpha</taxon>
        <taxon>Filarioidea</taxon>
        <taxon>Onchocercidae</taxon>
        <taxon>Elaeophora</taxon>
    </lineage>
</organism>
<sequence>MKWKRNSRKLHQRFISSGQQQPSGTKQSDELIVCFHLTIITMAAILSFSGNIHGNFVFDDREAIVNNRAIREISKILESDFWGHPIRSSRSHKSYRPITTISFA</sequence>
<dbReference type="InterPro" id="IPR052346">
    <property type="entry name" value="O-mannosyl-transferase_TMTC"/>
</dbReference>
<accession>A0A0R3S7F7</accession>
<dbReference type="PANTHER" id="PTHR44227">
    <property type="match status" value="1"/>
</dbReference>
<evidence type="ECO:0000313" key="4">
    <source>
        <dbReference type="Proteomes" id="UP000050640"/>
    </source>
</evidence>
<keyword evidence="2" id="KW-0802">TPR repeat</keyword>
<proteinExistence type="predicted"/>
<evidence type="ECO:0000256" key="3">
    <source>
        <dbReference type="SAM" id="MobiDB-lite"/>
    </source>
</evidence>
<dbReference type="PANTHER" id="PTHR44227:SF3">
    <property type="entry name" value="PROTEIN O-MANNOSYL-TRANSFERASE TMTC4"/>
    <property type="match status" value="1"/>
</dbReference>
<evidence type="ECO:0000256" key="1">
    <source>
        <dbReference type="ARBA" id="ARBA00022737"/>
    </source>
</evidence>
<dbReference type="GO" id="GO:0030968">
    <property type="term" value="P:endoplasmic reticulum unfolded protein response"/>
    <property type="evidence" value="ECO:0007669"/>
    <property type="project" value="TreeGrafter"/>
</dbReference>
<keyword evidence="4" id="KW-1185">Reference proteome</keyword>
<name>A0A0R3S7F7_9BILA</name>
<evidence type="ECO:0000313" key="5">
    <source>
        <dbReference type="WBParaSite" id="EEL_0001072901-mRNA-1"/>
    </source>
</evidence>
<feature type="compositionally biased region" description="Polar residues" evidence="3">
    <location>
        <begin position="14"/>
        <end position="26"/>
    </location>
</feature>
<dbReference type="GO" id="GO:0035269">
    <property type="term" value="P:protein O-linked glycosylation via mannose"/>
    <property type="evidence" value="ECO:0007669"/>
    <property type="project" value="TreeGrafter"/>
</dbReference>
<dbReference type="GO" id="GO:0000030">
    <property type="term" value="F:mannosyltransferase activity"/>
    <property type="evidence" value="ECO:0007669"/>
    <property type="project" value="TreeGrafter"/>
</dbReference>
<protein>
    <submittedName>
        <fullName evidence="5">Uncharacterized protein</fullName>
    </submittedName>
</protein>
<feature type="region of interest" description="Disordered" evidence="3">
    <location>
        <begin position="1"/>
        <end position="26"/>
    </location>
</feature>
<feature type="compositionally biased region" description="Basic residues" evidence="3">
    <location>
        <begin position="1"/>
        <end position="12"/>
    </location>
</feature>
<dbReference type="WBParaSite" id="EEL_0001072901-mRNA-1">
    <property type="protein sequence ID" value="EEL_0001072901-mRNA-1"/>
    <property type="gene ID" value="EEL_0001072901"/>
</dbReference>
<dbReference type="AlphaFoldDB" id="A0A0R3S7F7"/>
<dbReference type="STRING" id="1147741.A0A0R3S7F7"/>
<evidence type="ECO:0000256" key="2">
    <source>
        <dbReference type="ARBA" id="ARBA00022803"/>
    </source>
</evidence>
<keyword evidence="1" id="KW-0677">Repeat</keyword>